<evidence type="ECO:0000313" key="3">
    <source>
        <dbReference type="EMBL" id="PQJ54804.1"/>
    </source>
</evidence>
<evidence type="ECO:0000256" key="1">
    <source>
        <dbReference type="SAM" id="Phobius"/>
    </source>
</evidence>
<dbReference type="InterPro" id="IPR002123">
    <property type="entry name" value="Plipid/glycerol_acylTrfase"/>
</dbReference>
<dbReference type="RefSeq" id="WP_105053330.1">
    <property type="nucleotide sequence ID" value="NZ_BMYG01000001.1"/>
</dbReference>
<dbReference type="SUPFAM" id="SSF69593">
    <property type="entry name" value="Glycerol-3-phosphate (1)-acyltransferase"/>
    <property type="match status" value="1"/>
</dbReference>
<keyword evidence="4" id="KW-1185">Reference proteome</keyword>
<sequence length="241" mass="28082">MRANRFAQVFSFLVMCFIKSLTLIFYRFEVKWLSDKKIKQLDNVKLVVLLNHTSLYEALFVRLAPFSFLWRIARNMMVPVADVTTKRPLVGMFFHALVPGVVPISRKRDASWNNFLEQINEDSIVAILPEGRMRRHDGFDKHGKPMSVRAGVADIIEQIKTGDILFVYSGGLHHVQVPGQRFPKLFKKIKTHMEIVSVDDYKDALYHPEVRNRKVAFVRDIQSRLDELTPYCENQPYNKDK</sequence>
<dbReference type="SMART" id="SM00563">
    <property type="entry name" value="PlsC"/>
    <property type="match status" value="1"/>
</dbReference>
<protein>
    <recommendedName>
        <fullName evidence="2">Phospholipid/glycerol acyltransferase domain-containing protein</fullName>
    </recommendedName>
</protein>
<dbReference type="AlphaFoldDB" id="A0A2S7UXT2"/>
<dbReference type="GO" id="GO:0016746">
    <property type="term" value="F:acyltransferase activity"/>
    <property type="evidence" value="ECO:0007669"/>
    <property type="project" value="InterPro"/>
</dbReference>
<feature type="transmembrane region" description="Helical" evidence="1">
    <location>
        <begin position="6"/>
        <end position="26"/>
    </location>
</feature>
<name>A0A2S7UXT2_9GAMM</name>
<dbReference type="Pfam" id="PF01553">
    <property type="entry name" value="Acyltransferase"/>
    <property type="match status" value="1"/>
</dbReference>
<feature type="domain" description="Phospholipid/glycerol acyltransferase" evidence="2">
    <location>
        <begin position="46"/>
        <end position="172"/>
    </location>
</feature>
<comment type="caution">
    <text evidence="3">The sequence shown here is derived from an EMBL/GenBank/DDBJ whole genome shotgun (WGS) entry which is preliminary data.</text>
</comment>
<keyword evidence="1" id="KW-1133">Transmembrane helix</keyword>
<dbReference type="EMBL" id="MSCH01000003">
    <property type="protein sequence ID" value="PQJ54804.1"/>
    <property type="molecule type" value="Genomic_DNA"/>
</dbReference>
<keyword evidence="1" id="KW-0472">Membrane</keyword>
<keyword evidence="1" id="KW-0812">Transmembrane</keyword>
<proteinExistence type="predicted"/>
<evidence type="ECO:0000259" key="2">
    <source>
        <dbReference type="SMART" id="SM00563"/>
    </source>
</evidence>
<evidence type="ECO:0000313" key="4">
    <source>
        <dbReference type="Proteomes" id="UP000239007"/>
    </source>
</evidence>
<accession>A0A2S7UXT2</accession>
<gene>
    <name evidence="3" type="ORF">BTO11_14875</name>
</gene>
<feature type="transmembrane region" description="Helical" evidence="1">
    <location>
        <begin position="46"/>
        <end position="68"/>
    </location>
</feature>
<dbReference type="OrthoDB" id="323962at2"/>
<reference evidence="3 4" key="1">
    <citation type="submission" date="2016-12" db="EMBL/GenBank/DDBJ databases">
        <title>Diversity of luminous bacteria.</title>
        <authorList>
            <person name="Yoshizawa S."/>
            <person name="Kogure K."/>
        </authorList>
    </citation>
    <scope>NUCLEOTIDE SEQUENCE [LARGE SCALE GENOMIC DNA]</scope>
    <source>
        <strain evidence="3 4">SA4-48</strain>
    </source>
</reference>
<dbReference type="Proteomes" id="UP000239007">
    <property type="component" value="Unassembled WGS sequence"/>
</dbReference>
<organism evidence="3 4">
    <name type="scientific">Psychrosphaera saromensis</name>
    <dbReference type="NCBI Taxonomy" id="716813"/>
    <lineage>
        <taxon>Bacteria</taxon>
        <taxon>Pseudomonadati</taxon>
        <taxon>Pseudomonadota</taxon>
        <taxon>Gammaproteobacteria</taxon>
        <taxon>Alteromonadales</taxon>
        <taxon>Pseudoalteromonadaceae</taxon>
        <taxon>Psychrosphaera</taxon>
    </lineage>
</organism>